<dbReference type="InterPro" id="IPR018060">
    <property type="entry name" value="HTH_AraC"/>
</dbReference>
<dbReference type="AlphaFoldDB" id="A0A1H1P214"/>
<dbReference type="PANTHER" id="PTHR43130:SF3">
    <property type="entry name" value="HTH-TYPE TRANSCRIPTIONAL REGULATOR RV1931C"/>
    <property type="match status" value="1"/>
</dbReference>
<keyword evidence="1" id="KW-0805">Transcription regulation</keyword>
<evidence type="ECO:0000259" key="3">
    <source>
        <dbReference type="PROSITE" id="PS01124"/>
    </source>
</evidence>
<dbReference type="GO" id="GO:0003700">
    <property type="term" value="F:DNA-binding transcription factor activity"/>
    <property type="evidence" value="ECO:0007669"/>
    <property type="project" value="InterPro"/>
</dbReference>
<evidence type="ECO:0000256" key="1">
    <source>
        <dbReference type="ARBA" id="ARBA00023015"/>
    </source>
</evidence>
<dbReference type="Pfam" id="PF01965">
    <property type="entry name" value="DJ-1_PfpI"/>
    <property type="match status" value="1"/>
</dbReference>
<dbReference type="PROSITE" id="PS01124">
    <property type="entry name" value="HTH_ARAC_FAMILY_2"/>
    <property type="match status" value="1"/>
</dbReference>
<dbReference type="Gene3D" id="1.10.10.60">
    <property type="entry name" value="Homeodomain-like"/>
    <property type="match status" value="1"/>
</dbReference>
<accession>A0A1H1P214</accession>
<keyword evidence="2" id="KW-0804">Transcription</keyword>
<dbReference type="OrthoDB" id="3194870at2"/>
<dbReference type="Gene3D" id="3.40.50.880">
    <property type="match status" value="1"/>
</dbReference>
<dbReference type="CDD" id="cd03137">
    <property type="entry name" value="GATase1_AraC_1"/>
    <property type="match status" value="1"/>
</dbReference>
<keyword evidence="5" id="KW-1185">Reference proteome</keyword>
<dbReference type="STRING" id="629680.SAMN04489751_1100"/>
<dbReference type="RefSeq" id="WP_092103847.1">
    <property type="nucleotide sequence ID" value="NZ_LT629739.1"/>
</dbReference>
<evidence type="ECO:0000313" key="4">
    <source>
        <dbReference type="EMBL" id="SDS04649.1"/>
    </source>
</evidence>
<dbReference type="PANTHER" id="PTHR43130">
    <property type="entry name" value="ARAC-FAMILY TRANSCRIPTIONAL REGULATOR"/>
    <property type="match status" value="1"/>
</dbReference>
<dbReference type="InterPro" id="IPR002818">
    <property type="entry name" value="DJ-1/PfpI"/>
</dbReference>
<organism evidence="4 5">
    <name type="scientific">Brevibacterium sandarakinum</name>
    <dbReference type="NCBI Taxonomy" id="629680"/>
    <lineage>
        <taxon>Bacteria</taxon>
        <taxon>Bacillati</taxon>
        <taxon>Actinomycetota</taxon>
        <taxon>Actinomycetes</taxon>
        <taxon>Micrococcales</taxon>
        <taxon>Brevibacteriaceae</taxon>
        <taxon>Brevibacterium</taxon>
    </lineage>
</organism>
<feature type="domain" description="HTH araC/xylS-type" evidence="3">
    <location>
        <begin position="208"/>
        <end position="306"/>
    </location>
</feature>
<dbReference type="Pfam" id="PF12833">
    <property type="entry name" value="HTH_18"/>
    <property type="match status" value="1"/>
</dbReference>
<sequence>MHLVVAFCLPDVVAFDLAIPSEVFGHHDERNRYTFVTAALEQGPVPTTSGYDIHANHGIAALKDADTIVIPGYAPHDPPTTPVIDALQAAAQRGARLISVCTGAFALAAAGLLDGRRATTHWRDSGELAVRHPKVNVDADVLYVCEGQVMTSAGVAAGLDLCLHLVRLDHGADAASDVARRMVVAPYREGGQAQYVERPTPTTAPGLAATCTWALARLADPISVTAMAAHAGWAPRTFARRFLSETGTTPLRWLTAQRLLEARRLLETTDLPVDQIASRCGLGTSANLRLHLARDAATTPTAYRRTYRGSR</sequence>
<proteinExistence type="predicted"/>
<gene>
    <name evidence="4" type="ORF">SAMN04489751_1100</name>
</gene>
<protein>
    <submittedName>
        <fullName evidence="4">Transcriptional regulator GlxA family, contains an amidase domain and an AraC-type DNA-binding HTH domain</fullName>
    </submittedName>
</protein>
<reference evidence="4" key="1">
    <citation type="submission" date="2016-10" db="EMBL/GenBank/DDBJ databases">
        <authorList>
            <person name="Varghese N."/>
            <person name="Submissions S."/>
        </authorList>
    </citation>
    <scope>NUCLEOTIDE SEQUENCE [LARGE SCALE GENOMIC DNA]</scope>
    <source>
        <strain evidence="4">DSM 22082</strain>
    </source>
</reference>
<dbReference type="InterPro" id="IPR052158">
    <property type="entry name" value="INH-QAR"/>
</dbReference>
<dbReference type="SUPFAM" id="SSF46689">
    <property type="entry name" value="Homeodomain-like"/>
    <property type="match status" value="2"/>
</dbReference>
<dbReference type="InterPro" id="IPR009057">
    <property type="entry name" value="Homeodomain-like_sf"/>
</dbReference>
<dbReference type="GO" id="GO:0043565">
    <property type="term" value="F:sequence-specific DNA binding"/>
    <property type="evidence" value="ECO:0007669"/>
    <property type="project" value="InterPro"/>
</dbReference>
<dbReference type="SMART" id="SM00342">
    <property type="entry name" value="HTH_ARAC"/>
    <property type="match status" value="1"/>
</dbReference>
<name>A0A1H1P214_BRESA</name>
<dbReference type="Proteomes" id="UP000199700">
    <property type="component" value="Chromosome"/>
</dbReference>
<dbReference type="EMBL" id="LT629739">
    <property type="protein sequence ID" value="SDS04649.1"/>
    <property type="molecule type" value="Genomic_DNA"/>
</dbReference>
<keyword evidence="4" id="KW-0238">DNA-binding</keyword>
<dbReference type="InterPro" id="IPR029062">
    <property type="entry name" value="Class_I_gatase-like"/>
</dbReference>
<evidence type="ECO:0000256" key="2">
    <source>
        <dbReference type="ARBA" id="ARBA00023163"/>
    </source>
</evidence>
<evidence type="ECO:0000313" key="5">
    <source>
        <dbReference type="Proteomes" id="UP000199700"/>
    </source>
</evidence>
<dbReference type="SUPFAM" id="SSF52317">
    <property type="entry name" value="Class I glutamine amidotransferase-like"/>
    <property type="match status" value="1"/>
</dbReference>